<gene>
    <name evidence="2" type="ORF">BN1049_00682</name>
</gene>
<reference evidence="2" key="1">
    <citation type="submission" date="2014-07" db="EMBL/GenBank/DDBJ databases">
        <authorList>
            <person name="Urmite Genomes Urmite Genomes"/>
        </authorList>
    </citation>
    <scope>NUCLEOTIDE SEQUENCE</scope>
    <source>
        <strain evidence="2">12M76_air</strain>
    </source>
</reference>
<dbReference type="InterPro" id="IPR041290">
    <property type="entry name" value="Tli4_C"/>
</dbReference>
<dbReference type="PATRIC" id="fig|1461581.3.peg.667"/>
<organism evidence="2">
    <name type="scientific">Pseudomonas saudimassiliensis</name>
    <dbReference type="NCBI Taxonomy" id="1461581"/>
    <lineage>
        <taxon>Bacteria</taxon>
        <taxon>Pseudomonadati</taxon>
        <taxon>Pseudomonadota</taxon>
        <taxon>Gammaproteobacteria</taxon>
        <taxon>Pseudomonadales</taxon>
        <taxon>Pseudomonadaceae</taxon>
        <taxon>Pseudomonas</taxon>
    </lineage>
</organism>
<proteinExistence type="predicted"/>
<evidence type="ECO:0000313" key="2">
    <source>
        <dbReference type="EMBL" id="CEA02207.1"/>
    </source>
</evidence>
<sequence>MGRLTFDVPEEMEWATYDAARAFKISAGGGHNFTSQVTAKGDLTVYDFHDTMVYVSDIVDRSEFEAAAGYQKGTGMRYQKHLRERIETNKGRLAELPEMGYGPEVIAKLEQSIKDLEDQASRAVPIQHDLGIPDAYFLGGQSYPTTGYLYRNQRVYFFAMNKPDKHSAERFKDVVSRFRPRDLYEVPEGPGICFPYGFIADDGKTAYAIKNSLRFTSTPNVIFTLVAASANDPWQTQPTMGTYDTDYRPGYDGTKWKLTRFIEPSYIGDRLAGLEGWRLDPKPDSGEQERAWFALAHTGGLLNPLIAVQIFTFQKGVDNLTDFTPPPEDVLPRWKALSGSIRVTLDK</sequence>
<dbReference type="EMBL" id="LK391969">
    <property type="protein sequence ID" value="CEF25766.1"/>
    <property type="molecule type" value="Genomic_DNA"/>
</dbReference>
<evidence type="ECO:0000259" key="1">
    <source>
        <dbReference type="Pfam" id="PF18426"/>
    </source>
</evidence>
<protein>
    <recommendedName>
        <fullName evidence="1">Tle cognate immunity protein 4 C-terminal domain-containing protein</fullName>
    </recommendedName>
</protein>
<name>A0A078MA03_9PSED</name>
<feature type="domain" description="Tle cognate immunity protein 4 C-terminal" evidence="1">
    <location>
        <begin position="185"/>
        <end position="343"/>
    </location>
</feature>
<dbReference type="EMBL" id="LM997413">
    <property type="protein sequence ID" value="CEA02207.1"/>
    <property type="molecule type" value="Genomic_DNA"/>
</dbReference>
<accession>A0A078MA03</accession>
<dbReference type="AlphaFoldDB" id="A0A078MA03"/>
<dbReference type="Pfam" id="PF18426">
    <property type="entry name" value="Tli4_C"/>
    <property type="match status" value="1"/>
</dbReference>